<feature type="signal peptide" evidence="2">
    <location>
        <begin position="1"/>
        <end position="25"/>
    </location>
</feature>
<keyword evidence="4" id="KW-1185">Reference proteome</keyword>
<feature type="region of interest" description="Disordered" evidence="1">
    <location>
        <begin position="41"/>
        <end position="139"/>
    </location>
</feature>
<proteinExistence type="predicted"/>
<protein>
    <submittedName>
        <fullName evidence="3">Uncharacterized protein</fullName>
    </submittedName>
</protein>
<feature type="compositionally biased region" description="Polar residues" evidence="1">
    <location>
        <begin position="68"/>
        <end position="78"/>
    </location>
</feature>
<organism evidence="3 4">
    <name type="scientific">Ralstonia condita</name>
    <dbReference type="NCBI Taxonomy" id="3058600"/>
    <lineage>
        <taxon>Bacteria</taxon>
        <taxon>Pseudomonadati</taxon>
        <taxon>Pseudomonadota</taxon>
        <taxon>Betaproteobacteria</taxon>
        <taxon>Burkholderiales</taxon>
        <taxon>Burkholderiaceae</taxon>
        <taxon>Ralstonia</taxon>
    </lineage>
</organism>
<evidence type="ECO:0000313" key="4">
    <source>
        <dbReference type="Proteomes" id="UP001189616"/>
    </source>
</evidence>
<dbReference type="EMBL" id="CATYWO010000003">
    <property type="protein sequence ID" value="CAJ0791005.1"/>
    <property type="molecule type" value="Genomic_DNA"/>
</dbReference>
<feature type="chain" id="PRO_5047003235" evidence="2">
    <location>
        <begin position="26"/>
        <end position="195"/>
    </location>
</feature>
<feature type="compositionally biased region" description="Basic and acidic residues" evidence="1">
    <location>
        <begin position="95"/>
        <end position="111"/>
    </location>
</feature>
<accession>A0ABN9ISR3</accession>
<evidence type="ECO:0000256" key="1">
    <source>
        <dbReference type="SAM" id="MobiDB-lite"/>
    </source>
</evidence>
<name>A0ABN9ISR3_9RALS</name>
<sequence>MMVRAIFIAMLGALALALALSAAHAAMDVRHREGVEIIIGRRTMATPPPSRAAGITASGPGNAARTAAPQSSPASTRTDPPRDSVAETAPARPQPDGDRAENGRLDDRLPARDNVSILPDTAGETGDDGRPKDGAAPVRKRLRVTEAVLQDQIAAYNRALLGASPPETLAPLEEAISRTLDQIDVLVRNTRVPQP</sequence>
<keyword evidence="2" id="KW-0732">Signal</keyword>
<reference evidence="3 4" key="1">
    <citation type="submission" date="2023-07" db="EMBL/GenBank/DDBJ databases">
        <authorList>
            <person name="Peeters C."/>
        </authorList>
    </citation>
    <scope>NUCLEOTIDE SEQUENCE [LARGE SCALE GENOMIC DNA]</scope>
    <source>
        <strain evidence="3 4">LMG 7141</strain>
    </source>
</reference>
<evidence type="ECO:0000313" key="3">
    <source>
        <dbReference type="EMBL" id="CAJ0791005.1"/>
    </source>
</evidence>
<comment type="caution">
    <text evidence="3">The sequence shown here is derived from an EMBL/GenBank/DDBJ whole genome shotgun (WGS) entry which is preliminary data.</text>
</comment>
<dbReference type="RefSeq" id="WP_316657919.1">
    <property type="nucleotide sequence ID" value="NZ_CATYWO010000003.1"/>
</dbReference>
<dbReference type="Proteomes" id="UP001189616">
    <property type="component" value="Unassembled WGS sequence"/>
</dbReference>
<gene>
    <name evidence="3" type="ORF">LMG7141_02449</name>
</gene>
<evidence type="ECO:0000256" key="2">
    <source>
        <dbReference type="SAM" id="SignalP"/>
    </source>
</evidence>